<protein>
    <submittedName>
        <fullName evidence="7">3-hydroxybutyryl-CoA dehydrogenase</fullName>
        <ecNumber evidence="7">1.1.1.157</ecNumber>
    </submittedName>
</protein>
<dbReference type="Gene3D" id="3.40.50.720">
    <property type="entry name" value="NAD(P)-binding Rossmann-like Domain"/>
    <property type="match status" value="1"/>
</dbReference>
<keyword evidence="8" id="KW-1185">Reference proteome</keyword>
<organism evidence="7 8">
    <name type="scientific">Allostreptomyces psammosilenae</name>
    <dbReference type="NCBI Taxonomy" id="1892865"/>
    <lineage>
        <taxon>Bacteria</taxon>
        <taxon>Bacillati</taxon>
        <taxon>Actinomycetota</taxon>
        <taxon>Actinomycetes</taxon>
        <taxon>Kitasatosporales</taxon>
        <taxon>Streptomycetaceae</taxon>
        <taxon>Allostreptomyces</taxon>
    </lineage>
</organism>
<evidence type="ECO:0000313" key="7">
    <source>
        <dbReference type="EMBL" id="NYI04032.1"/>
    </source>
</evidence>
<dbReference type="GO" id="GO:0008691">
    <property type="term" value="F:3-hydroxybutyryl-CoA dehydrogenase activity"/>
    <property type="evidence" value="ECO:0007669"/>
    <property type="project" value="UniProtKB-EC"/>
</dbReference>
<dbReference type="SUPFAM" id="SSF51735">
    <property type="entry name" value="NAD(P)-binding Rossmann-fold domains"/>
    <property type="match status" value="1"/>
</dbReference>
<dbReference type="GO" id="GO:0006635">
    <property type="term" value="P:fatty acid beta-oxidation"/>
    <property type="evidence" value="ECO:0007669"/>
    <property type="project" value="TreeGrafter"/>
</dbReference>
<dbReference type="Pfam" id="PF00725">
    <property type="entry name" value="3HCDH"/>
    <property type="match status" value="1"/>
</dbReference>
<evidence type="ECO:0000313" key="8">
    <source>
        <dbReference type="Proteomes" id="UP000567795"/>
    </source>
</evidence>
<evidence type="ECO:0000256" key="2">
    <source>
        <dbReference type="ARBA" id="ARBA00009463"/>
    </source>
</evidence>
<dbReference type="EMBL" id="JACBZD010000001">
    <property type="protein sequence ID" value="NYI04032.1"/>
    <property type="molecule type" value="Genomic_DNA"/>
</dbReference>
<evidence type="ECO:0000259" key="6">
    <source>
        <dbReference type="Pfam" id="PF02737"/>
    </source>
</evidence>
<dbReference type="InterPro" id="IPR022694">
    <property type="entry name" value="3-OHacyl-CoA_DH"/>
</dbReference>
<dbReference type="Gene3D" id="1.10.1040.10">
    <property type="entry name" value="N-(1-d-carboxylethyl)-l-norvaline Dehydrogenase, domain 2"/>
    <property type="match status" value="1"/>
</dbReference>
<sequence length="306" mass="33002">MTTVNEDPSPAAAAGPEAASDIQRVGVVGAGQMGSGIAEVCARAGLDVRIVEVSGQALEIGRSRLWNSLDRAVERGKLEPAERERLVERLEFTTDITELADRDLVIEAVVENLQVKTELFTALDRVVTRPDAILATNTSSFPIIRIATATSRPQQVLGIHFFNPATVQPLVELIPSMATSTETVERAHALATAVLGKQAIRAGDRAGFVVNALLIPYLLSAVRMYESGFASAEDIDNGMVYGCAHPMGPLRLTDLVGLDTTLAVADSLWEEFREPQYAAPPLLRRMVDAGLLGKKVGRGFYDYTKD</sequence>
<proteinExistence type="inferred from homology"/>
<keyword evidence="3 7" id="KW-0560">Oxidoreductase</keyword>
<dbReference type="InterPro" id="IPR008927">
    <property type="entry name" value="6-PGluconate_DH-like_C_sf"/>
</dbReference>
<dbReference type="GO" id="GO:0070403">
    <property type="term" value="F:NAD+ binding"/>
    <property type="evidence" value="ECO:0007669"/>
    <property type="project" value="InterPro"/>
</dbReference>
<feature type="domain" description="3-hydroxyacyl-CoA dehydrogenase NAD binding" evidence="6">
    <location>
        <begin position="25"/>
        <end position="204"/>
    </location>
</feature>
<dbReference type="PANTHER" id="PTHR48075">
    <property type="entry name" value="3-HYDROXYACYL-COA DEHYDROGENASE FAMILY PROTEIN"/>
    <property type="match status" value="1"/>
</dbReference>
<evidence type="ECO:0000256" key="1">
    <source>
        <dbReference type="ARBA" id="ARBA00005086"/>
    </source>
</evidence>
<comment type="pathway">
    <text evidence="1">Lipid metabolism; butanoate metabolism.</text>
</comment>
<feature type="site" description="Important for catalytic activity" evidence="4">
    <location>
        <position position="160"/>
    </location>
</feature>
<dbReference type="SUPFAM" id="SSF48179">
    <property type="entry name" value="6-phosphogluconate dehydrogenase C-terminal domain-like"/>
    <property type="match status" value="1"/>
</dbReference>
<reference evidence="7 8" key="1">
    <citation type="submission" date="2020-07" db="EMBL/GenBank/DDBJ databases">
        <title>Sequencing the genomes of 1000 actinobacteria strains.</title>
        <authorList>
            <person name="Klenk H.-P."/>
        </authorList>
    </citation>
    <scope>NUCLEOTIDE SEQUENCE [LARGE SCALE GENOMIC DNA]</scope>
    <source>
        <strain evidence="7 8">DSM 42178</strain>
    </source>
</reference>
<dbReference type="NCBIfam" id="NF005875">
    <property type="entry name" value="PRK07819.1"/>
    <property type="match status" value="1"/>
</dbReference>
<evidence type="ECO:0000259" key="5">
    <source>
        <dbReference type="Pfam" id="PF00725"/>
    </source>
</evidence>
<dbReference type="InterPro" id="IPR036291">
    <property type="entry name" value="NAD(P)-bd_dom_sf"/>
</dbReference>
<dbReference type="InterPro" id="IPR013328">
    <property type="entry name" value="6PGD_dom2"/>
</dbReference>
<accession>A0A853A0J0</accession>
<dbReference type="Proteomes" id="UP000567795">
    <property type="component" value="Unassembled WGS sequence"/>
</dbReference>
<feature type="domain" description="3-hydroxyacyl-CoA dehydrogenase C-terminal" evidence="5">
    <location>
        <begin position="207"/>
        <end position="303"/>
    </location>
</feature>
<name>A0A853A0J0_9ACTN</name>
<dbReference type="InterPro" id="IPR006108">
    <property type="entry name" value="3HC_DH_C"/>
</dbReference>
<dbReference type="Pfam" id="PF02737">
    <property type="entry name" value="3HCDH_N"/>
    <property type="match status" value="1"/>
</dbReference>
<gene>
    <name evidence="7" type="ORF">FHU37_000975</name>
</gene>
<dbReference type="InterPro" id="IPR006176">
    <property type="entry name" value="3-OHacyl-CoA_DH_NAD-bd"/>
</dbReference>
<dbReference type="FunFam" id="3.40.50.720:FF:000009">
    <property type="entry name" value="Fatty oxidation complex, alpha subunit"/>
    <property type="match status" value="1"/>
</dbReference>
<dbReference type="AlphaFoldDB" id="A0A853A0J0"/>
<dbReference type="PANTHER" id="PTHR48075:SF9">
    <property type="entry name" value="3-HYDROXYBUTYRYL-COA DEHYDROGENASE"/>
    <property type="match status" value="1"/>
</dbReference>
<evidence type="ECO:0000256" key="4">
    <source>
        <dbReference type="PIRSR" id="PIRSR000105-1"/>
    </source>
</evidence>
<evidence type="ECO:0000256" key="3">
    <source>
        <dbReference type="ARBA" id="ARBA00023002"/>
    </source>
</evidence>
<comment type="similarity">
    <text evidence="2">Belongs to the 3-hydroxyacyl-CoA dehydrogenase family.</text>
</comment>
<dbReference type="RefSeq" id="WP_312892421.1">
    <property type="nucleotide sequence ID" value="NZ_JACBZD010000001.1"/>
</dbReference>
<comment type="caution">
    <text evidence="7">The sequence shown here is derived from an EMBL/GenBank/DDBJ whole genome shotgun (WGS) entry which is preliminary data.</text>
</comment>
<dbReference type="EC" id="1.1.1.157" evidence="7"/>
<dbReference type="PIRSF" id="PIRSF000105">
    <property type="entry name" value="HCDH"/>
    <property type="match status" value="1"/>
</dbReference>